<dbReference type="AlphaFoldDB" id="A0A923FM24"/>
<dbReference type="Proteomes" id="UP000659438">
    <property type="component" value="Unassembled WGS sequence"/>
</dbReference>
<reference evidence="1" key="2">
    <citation type="submission" date="2020-07" db="EMBL/GenBank/DDBJ databases">
        <authorList>
            <person name="Lood C."/>
            <person name="Girard L."/>
        </authorList>
    </citation>
    <scope>NUCLEOTIDE SEQUENCE</scope>
    <source>
        <strain evidence="1">SWRI102</strain>
    </source>
</reference>
<name>A0A923FM24_9PSED</name>
<comment type="caution">
    <text evidence="1">The sequence shown here is derived from an EMBL/GenBank/DDBJ whole genome shotgun (WGS) entry which is preliminary data.</text>
</comment>
<dbReference type="EMBL" id="JABWQX020000001">
    <property type="protein sequence ID" value="MBV4553102.1"/>
    <property type="molecule type" value="Genomic_DNA"/>
</dbReference>
<dbReference type="EMBL" id="JABWQX010000002">
    <property type="protein sequence ID" value="MBC3395076.1"/>
    <property type="molecule type" value="Genomic_DNA"/>
</dbReference>
<gene>
    <name evidence="2" type="ORF">HU742_018310</name>
    <name evidence="1" type="ORF">HU742_07655</name>
</gene>
<reference evidence="2" key="3">
    <citation type="submission" date="2021-06" db="EMBL/GenBank/DDBJ databases">
        <title>Updating the genus Pseudomonas: Description of 43 new species and partition of the Pseudomonas putida group.</title>
        <authorList>
            <person name="Girard L."/>
            <person name="Lood C."/>
            <person name="Vandamme P."/>
            <person name="Rokni-Zadeh H."/>
            <person name="Van Noort V."/>
            <person name="Hofte M."/>
            <person name="Lavigne R."/>
            <person name="De Mot R."/>
        </authorList>
    </citation>
    <scope>NUCLEOTIDE SEQUENCE</scope>
    <source>
        <strain evidence="2">SWRI102</strain>
    </source>
</reference>
<evidence type="ECO:0000313" key="2">
    <source>
        <dbReference type="EMBL" id="MBV4553102.1"/>
    </source>
</evidence>
<organism evidence="1">
    <name type="scientific">Pseudomonas marvdashtae</name>
    <dbReference type="NCBI Taxonomy" id="2745500"/>
    <lineage>
        <taxon>Bacteria</taxon>
        <taxon>Pseudomonadati</taxon>
        <taxon>Pseudomonadota</taxon>
        <taxon>Gammaproteobacteria</taxon>
        <taxon>Pseudomonadales</taxon>
        <taxon>Pseudomonadaceae</taxon>
        <taxon>Pseudomonas</taxon>
    </lineage>
</organism>
<reference evidence="1 3" key="1">
    <citation type="journal article" date="2020" name="Microorganisms">
        <title>Reliable Identification of Environmental Pseudomonas Isolates Using the rpoD Gene.</title>
        <authorList>
            <consortium name="The Broad Institute Genome Sequencing Platform"/>
            <person name="Girard L."/>
            <person name="Lood C."/>
            <person name="Rokni-Zadeh H."/>
            <person name="van Noort V."/>
            <person name="Lavigne R."/>
            <person name="De Mot R."/>
        </authorList>
    </citation>
    <scope>NUCLEOTIDE SEQUENCE</scope>
    <source>
        <strain evidence="1 3">SWRI102</strain>
    </source>
</reference>
<accession>A0A923FM24</accession>
<proteinExistence type="predicted"/>
<protein>
    <submittedName>
        <fullName evidence="1">Uncharacterized protein</fullName>
    </submittedName>
</protein>
<evidence type="ECO:0000313" key="3">
    <source>
        <dbReference type="Proteomes" id="UP000659438"/>
    </source>
</evidence>
<keyword evidence="3" id="KW-1185">Reference proteome</keyword>
<evidence type="ECO:0000313" key="1">
    <source>
        <dbReference type="EMBL" id="MBC3395076.1"/>
    </source>
</evidence>
<sequence>MASIVGKTTQCKACGSDNLFWFAHNKNHSVVQNNRLNTNDVTCLLVLGCADCSETLMSVSADRLAERMTAALKPNAEAESHE</sequence>